<feature type="non-terminal residue" evidence="1">
    <location>
        <position position="1"/>
    </location>
</feature>
<evidence type="ECO:0000313" key="1">
    <source>
        <dbReference type="EMBL" id="KAH9530092.1"/>
    </source>
</evidence>
<organism evidence="1 2">
    <name type="scientific">Dermatophagoides farinae</name>
    <name type="common">American house dust mite</name>
    <dbReference type="NCBI Taxonomy" id="6954"/>
    <lineage>
        <taxon>Eukaryota</taxon>
        <taxon>Metazoa</taxon>
        <taxon>Ecdysozoa</taxon>
        <taxon>Arthropoda</taxon>
        <taxon>Chelicerata</taxon>
        <taxon>Arachnida</taxon>
        <taxon>Acari</taxon>
        <taxon>Acariformes</taxon>
        <taxon>Sarcoptiformes</taxon>
        <taxon>Astigmata</taxon>
        <taxon>Psoroptidia</taxon>
        <taxon>Analgoidea</taxon>
        <taxon>Pyroglyphidae</taxon>
        <taxon>Dermatophagoidinae</taxon>
        <taxon>Dermatophagoides</taxon>
    </lineage>
</organism>
<comment type="caution">
    <text evidence="1">The sequence shown here is derived from an EMBL/GenBank/DDBJ whole genome shotgun (WGS) entry which is preliminary data.</text>
</comment>
<sequence length="114" mass="13555">DLLLFITESNDDDDDDDLSIHSSVHPIEHSCHPSINRYKKKKNKMKSIFSSIEKKSIWNAFHIKFPFLLLWTIVSISIQFNFDSIVEIIVDCFVNKTEEKFFNRKFEFLIQIEI</sequence>
<protein>
    <submittedName>
        <fullName evidence="1">Uncharacterized protein</fullName>
    </submittedName>
</protein>
<proteinExistence type="predicted"/>
<dbReference type="EMBL" id="ASGP02000001">
    <property type="protein sequence ID" value="KAH9530092.1"/>
    <property type="molecule type" value="Genomic_DNA"/>
</dbReference>
<dbReference type="Proteomes" id="UP000790347">
    <property type="component" value="Unassembled WGS sequence"/>
</dbReference>
<keyword evidence="2" id="KW-1185">Reference proteome</keyword>
<accession>A0A922IDJ7</accession>
<dbReference type="AlphaFoldDB" id="A0A922IDJ7"/>
<reference evidence="1" key="2">
    <citation type="journal article" date="2022" name="Res Sq">
        <title>Comparative Genomics Reveals Insights into the Divergent Evolution of Astigmatic Mites and Household Pest Adaptations.</title>
        <authorList>
            <person name="Xiong Q."/>
            <person name="Wan A.T.-Y."/>
            <person name="Liu X.-Y."/>
            <person name="Fung C.S.-H."/>
            <person name="Xiao X."/>
            <person name="Malainual N."/>
            <person name="Hou J."/>
            <person name="Wang L."/>
            <person name="Wang M."/>
            <person name="Yang K."/>
            <person name="Cui Y."/>
            <person name="Leung E."/>
            <person name="Nong W."/>
            <person name="Shin S.-K."/>
            <person name="Au S."/>
            <person name="Jeong K.Y."/>
            <person name="Chew F.T."/>
            <person name="Hui J."/>
            <person name="Leung T.F."/>
            <person name="Tungtrongchitr A."/>
            <person name="Zhong N."/>
            <person name="Liu Z."/>
            <person name="Tsui S."/>
        </authorList>
    </citation>
    <scope>NUCLEOTIDE SEQUENCE</scope>
    <source>
        <strain evidence="1">Derf</strain>
        <tissue evidence="1">Whole organism</tissue>
    </source>
</reference>
<name>A0A922IDJ7_DERFA</name>
<reference evidence="1" key="1">
    <citation type="submission" date="2013-05" db="EMBL/GenBank/DDBJ databases">
        <authorList>
            <person name="Yim A.K.Y."/>
            <person name="Chan T.F."/>
            <person name="Ji K.M."/>
            <person name="Liu X.Y."/>
            <person name="Zhou J.W."/>
            <person name="Li R.Q."/>
            <person name="Yang K.Y."/>
            <person name="Li J."/>
            <person name="Li M."/>
            <person name="Law P.T.W."/>
            <person name="Wu Y.L."/>
            <person name="Cai Z.L."/>
            <person name="Qin H."/>
            <person name="Bao Y."/>
            <person name="Leung R.K.K."/>
            <person name="Ng P.K.S."/>
            <person name="Zou J."/>
            <person name="Zhong X.J."/>
            <person name="Ran P.X."/>
            <person name="Zhong N.S."/>
            <person name="Liu Z.G."/>
            <person name="Tsui S.K.W."/>
        </authorList>
    </citation>
    <scope>NUCLEOTIDE SEQUENCE</scope>
    <source>
        <strain evidence="1">Derf</strain>
        <tissue evidence="1">Whole organism</tissue>
    </source>
</reference>
<evidence type="ECO:0000313" key="2">
    <source>
        <dbReference type="Proteomes" id="UP000790347"/>
    </source>
</evidence>
<gene>
    <name evidence="1" type="ORF">DERF_003926</name>
</gene>